<dbReference type="AlphaFoldDB" id="A0A932GS45"/>
<dbReference type="InterPro" id="IPR029056">
    <property type="entry name" value="Ribokinase-like"/>
</dbReference>
<evidence type="ECO:0000313" key="4">
    <source>
        <dbReference type="EMBL" id="MBI3016371.1"/>
    </source>
</evidence>
<dbReference type="GO" id="GO:0033785">
    <property type="term" value="F:heptose 7-phosphate kinase activity"/>
    <property type="evidence" value="ECO:0007669"/>
    <property type="project" value="TreeGrafter"/>
</dbReference>
<dbReference type="GO" id="GO:0016773">
    <property type="term" value="F:phosphotransferase activity, alcohol group as acceptor"/>
    <property type="evidence" value="ECO:0007669"/>
    <property type="project" value="InterPro"/>
</dbReference>
<dbReference type="GO" id="GO:0005829">
    <property type="term" value="C:cytosol"/>
    <property type="evidence" value="ECO:0007669"/>
    <property type="project" value="TreeGrafter"/>
</dbReference>
<dbReference type="SUPFAM" id="SSF53613">
    <property type="entry name" value="Ribokinase-like"/>
    <property type="match status" value="1"/>
</dbReference>
<gene>
    <name evidence="4" type="ORF">HYY65_15200</name>
</gene>
<protein>
    <recommendedName>
        <fullName evidence="3">Carbohydrate kinase PfkB domain-containing protein</fullName>
    </recommendedName>
</protein>
<organism evidence="4 5">
    <name type="scientific">Tectimicrobiota bacterium</name>
    <dbReference type="NCBI Taxonomy" id="2528274"/>
    <lineage>
        <taxon>Bacteria</taxon>
        <taxon>Pseudomonadati</taxon>
        <taxon>Nitrospinota/Tectimicrobiota group</taxon>
        <taxon>Candidatus Tectimicrobiota</taxon>
    </lineage>
</organism>
<evidence type="ECO:0000313" key="5">
    <source>
        <dbReference type="Proteomes" id="UP000741360"/>
    </source>
</evidence>
<proteinExistence type="predicted"/>
<dbReference type="InterPro" id="IPR011611">
    <property type="entry name" value="PfkB_dom"/>
</dbReference>
<dbReference type="EMBL" id="JACPSX010000294">
    <property type="protein sequence ID" value="MBI3016371.1"/>
    <property type="molecule type" value="Genomic_DNA"/>
</dbReference>
<dbReference type="GO" id="GO:0033786">
    <property type="term" value="F:heptose-1-phosphate adenylyltransferase activity"/>
    <property type="evidence" value="ECO:0007669"/>
    <property type="project" value="TreeGrafter"/>
</dbReference>
<feature type="domain" description="Carbohydrate kinase PfkB" evidence="3">
    <location>
        <begin position="47"/>
        <end position="331"/>
    </location>
</feature>
<dbReference type="CDD" id="cd01172">
    <property type="entry name" value="RfaE_like"/>
    <property type="match status" value="1"/>
</dbReference>
<accession>A0A932GS45</accession>
<dbReference type="Proteomes" id="UP000741360">
    <property type="component" value="Unassembled WGS sequence"/>
</dbReference>
<comment type="caution">
    <text evidence="4">The sequence shown here is derived from an EMBL/GenBank/DDBJ whole genome shotgun (WGS) entry which is preliminary data.</text>
</comment>
<dbReference type="PANTHER" id="PTHR46969">
    <property type="entry name" value="BIFUNCTIONAL PROTEIN HLDE"/>
    <property type="match status" value="1"/>
</dbReference>
<evidence type="ECO:0000256" key="1">
    <source>
        <dbReference type="ARBA" id="ARBA00022679"/>
    </source>
</evidence>
<evidence type="ECO:0000256" key="2">
    <source>
        <dbReference type="ARBA" id="ARBA00022777"/>
    </source>
</evidence>
<reference evidence="4" key="1">
    <citation type="submission" date="2020-07" db="EMBL/GenBank/DDBJ databases">
        <title>Huge and variable diversity of episymbiotic CPR bacteria and DPANN archaea in groundwater ecosystems.</title>
        <authorList>
            <person name="He C.Y."/>
            <person name="Keren R."/>
            <person name="Whittaker M."/>
            <person name="Farag I.F."/>
            <person name="Doudna J."/>
            <person name="Cate J.H.D."/>
            <person name="Banfield J.F."/>
        </authorList>
    </citation>
    <scope>NUCLEOTIDE SEQUENCE</scope>
    <source>
        <strain evidence="4">NC_groundwater_717_Ag_S-0.2um_59_8</strain>
    </source>
</reference>
<name>A0A932GS45_UNCTE</name>
<dbReference type="Pfam" id="PF00294">
    <property type="entry name" value="PfkB"/>
    <property type="match status" value="1"/>
</dbReference>
<evidence type="ECO:0000259" key="3">
    <source>
        <dbReference type="Pfam" id="PF00294"/>
    </source>
</evidence>
<dbReference type="InterPro" id="IPR011913">
    <property type="entry name" value="RfaE_dom_I"/>
</dbReference>
<keyword evidence="2" id="KW-0418">Kinase</keyword>
<keyword evidence="1" id="KW-0808">Transferase</keyword>
<dbReference type="Gene3D" id="3.40.1190.20">
    <property type="match status" value="1"/>
</dbReference>
<dbReference type="PANTHER" id="PTHR46969:SF1">
    <property type="entry name" value="BIFUNCTIONAL PROTEIN HLDE"/>
    <property type="match status" value="1"/>
</dbReference>
<sequence>MTAKRKGEARLDRARLLRCLEQFPNCTVAVLGDLVADRYVFGRTSRVSREAPVLILNYEWDRVLLGGGGNAAHNVRSLGGIVYPIGVTGDDLPGFTLMGLLQEKGIDTRGVLVEEGRQTATKTRILAGGHHATTARQQIVRIDRAPTDPLSPQTLQRLLACLEESVAKCRALLVSDYSLGVVKGPVVDAVNSIAARGDLLVTVDSRRNLLNFKNPTAVTPNEPEVDGSLGMETRDDNIALAGATLLEKTGARGVLITRGNKGMALFERGQEPVFIDIYGGDEVADVTGAGDTVIGTFTLALVAGATMAEAAMLANYAGGIVVMKSGTGTVSLEELQQAVETDATAEAAGI</sequence>